<keyword evidence="1" id="KW-0805">Transcription regulation</keyword>
<dbReference type="EMBL" id="JAXOFX010000020">
    <property type="protein sequence ID" value="MDZ5474115.1"/>
    <property type="molecule type" value="Genomic_DNA"/>
</dbReference>
<dbReference type="CDD" id="cd06170">
    <property type="entry name" value="LuxR_C_like"/>
    <property type="match status" value="1"/>
</dbReference>
<dbReference type="InterPro" id="IPR016032">
    <property type="entry name" value="Sig_transdc_resp-reg_C-effctor"/>
</dbReference>
<comment type="caution">
    <text evidence="5">The sequence shown here is derived from an EMBL/GenBank/DDBJ whole genome shotgun (WGS) entry which is preliminary data.</text>
</comment>
<dbReference type="InterPro" id="IPR036388">
    <property type="entry name" value="WH-like_DNA-bd_sf"/>
</dbReference>
<protein>
    <submittedName>
        <fullName evidence="5">Helix-turn-helix transcriptional regulator</fullName>
    </submittedName>
</protein>
<sequence length="666" mass="76920">MIENKNILDDLLETYSSFIKIPICLVSSSGKILTKTVISQAVGMDNILSLVKLIKKPVISSLADDSKINLNNNMVISPLIQIEPEPCFLLVGPFENENSVNNHLGNDEKNSFLLKKIDKLHYLISNLLIEQENQFFRLKAEDMAKLFSFDKEEDETVHCFFKWMLQSNEVDFMGFAKKTHNDRFNIEITYGEIEQTLQHQSFFIGEGLLGQTAAMEKGMHWSNIGNSYRLDYFHRLGIYPSHLFAYPVKRRGNVVGLIFGGRLKEQPIKDMITEAVQYFTHFLSEKTEVLELTKKANLHNQNYYQLLDVMDICLHSQEPRNLLYKALDVLTNMSKGKYVSYTLNNGEHGFRGNENNELMLNHRSLVDQFMGQSKEQPSLSFSTYEHIFIEREGSVFGIISVECIDTDHVECKPLVQLLSKLLNLKYNQTKYHDSSDEETIQVMHESLREWNYIEYQTTLKAIELCKLFSEVLALNNEKKEELIGVCKIIPYSLNYLKGNEKLKGKLPLLTEYHKAVTEGMSRSSTKECKLLTLILLLVKGERLQTSLEYIEIEVGIKEKLENAYLQFTKTYNGNEPSRSKNIDININNEDIEKIRDVKSVIKQLPLTTREQEVLHLVLEGLNNQEVADLLIISVHTVKNHITNIFRKLNVTDRVQAMAKIYRIKYE</sequence>
<dbReference type="PANTHER" id="PTHR44688">
    <property type="entry name" value="DNA-BINDING TRANSCRIPTIONAL ACTIVATOR DEVR_DOSR"/>
    <property type="match status" value="1"/>
</dbReference>
<evidence type="ECO:0000259" key="4">
    <source>
        <dbReference type="PROSITE" id="PS50043"/>
    </source>
</evidence>
<reference evidence="5 6" key="1">
    <citation type="submission" date="2023-11" db="EMBL/GenBank/DDBJ databases">
        <title>Bacillus jintuensis, isolated from a mudflat on the Beibu Gulf coast.</title>
        <authorList>
            <person name="Li M."/>
        </authorList>
    </citation>
    <scope>NUCLEOTIDE SEQUENCE [LARGE SCALE GENOMIC DNA]</scope>
    <source>
        <strain evidence="5 6">31A1R</strain>
    </source>
</reference>
<keyword evidence="2" id="KW-0238">DNA-binding</keyword>
<proteinExistence type="predicted"/>
<dbReference type="SUPFAM" id="SSF46894">
    <property type="entry name" value="C-terminal effector domain of the bipartite response regulators"/>
    <property type="match status" value="1"/>
</dbReference>
<gene>
    <name evidence="5" type="ORF">SM124_20640</name>
</gene>
<evidence type="ECO:0000256" key="2">
    <source>
        <dbReference type="ARBA" id="ARBA00023125"/>
    </source>
</evidence>
<name>A0ABU5J421_9BACI</name>
<dbReference type="Gene3D" id="1.10.10.10">
    <property type="entry name" value="Winged helix-like DNA-binding domain superfamily/Winged helix DNA-binding domain"/>
    <property type="match status" value="1"/>
</dbReference>
<dbReference type="Proteomes" id="UP001290455">
    <property type="component" value="Unassembled WGS sequence"/>
</dbReference>
<dbReference type="SUPFAM" id="SSF55781">
    <property type="entry name" value="GAF domain-like"/>
    <property type="match status" value="1"/>
</dbReference>
<evidence type="ECO:0000256" key="1">
    <source>
        <dbReference type="ARBA" id="ARBA00023015"/>
    </source>
</evidence>
<keyword evidence="3" id="KW-0804">Transcription</keyword>
<keyword evidence="6" id="KW-1185">Reference proteome</keyword>
<dbReference type="PROSITE" id="PS50043">
    <property type="entry name" value="HTH_LUXR_2"/>
    <property type="match status" value="1"/>
</dbReference>
<dbReference type="InterPro" id="IPR000792">
    <property type="entry name" value="Tscrpt_reg_LuxR_C"/>
</dbReference>
<organism evidence="5 6">
    <name type="scientific">Robertmurraya mangrovi</name>
    <dbReference type="NCBI Taxonomy" id="3098077"/>
    <lineage>
        <taxon>Bacteria</taxon>
        <taxon>Bacillati</taxon>
        <taxon>Bacillota</taxon>
        <taxon>Bacilli</taxon>
        <taxon>Bacillales</taxon>
        <taxon>Bacillaceae</taxon>
        <taxon>Robertmurraya</taxon>
    </lineage>
</organism>
<dbReference type="SMART" id="SM00421">
    <property type="entry name" value="HTH_LUXR"/>
    <property type="match status" value="1"/>
</dbReference>
<dbReference type="Pfam" id="PF00196">
    <property type="entry name" value="GerE"/>
    <property type="match status" value="1"/>
</dbReference>
<dbReference type="RefSeq" id="WP_322448409.1">
    <property type="nucleotide sequence ID" value="NZ_JAXOFX010000020.1"/>
</dbReference>
<accession>A0ABU5J421</accession>
<dbReference type="PRINTS" id="PR00038">
    <property type="entry name" value="HTHLUXR"/>
</dbReference>
<dbReference type="PANTHER" id="PTHR44688:SF16">
    <property type="entry name" value="DNA-BINDING TRANSCRIPTIONAL ACTIVATOR DEVR_DOSR"/>
    <property type="match status" value="1"/>
</dbReference>
<evidence type="ECO:0000256" key="3">
    <source>
        <dbReference type="ARBA" id="ARBA00023163"/>
    </source>
</evidence>
<dbReference type="PROSITE" id="PS00622">
    <property type="entry name" value="HTH_LUXR_1"/>
    <property type="match status" value="1"/>
</dbReference>
<feature type="domain" description="HTH luxR-type" evidence="4">
    <location>
        <begin position="599"/>
        <end position="664"/>
    </location>
</feature>
<evidence type="ECO:0000313" key="5">
    <source>
        <dbReference type="EMBL" id="MDZ5474115.1"/>
    </source>
</evidence>
<evidence type="ECO:0000313" key="6">
    <source>
        <dbReference type="Proteomes" id="UP001290455"/>
    </source>
</evidence>